<dbReference type="Pfam" id="PF00106">
    <property type="entry name" value="adh_short"/>
    <property type="match status" value="1"/>
</dbReference>
<evidence type="ECO:0000313" key="6">
    <source>
        <dbReference type="Proteomes" id="UP000248259"/>
    </source>
</evidence>
<dbReference type="PRINTS" id="PR00080">
    <property type="entry name" value="SDRFAMILY"/>
</dbReference>
<sequence>MKFDNNTFIVTGGASGLGEATVRAFHAQGASVVIADLNVEQGEKLAAELGERAVFCRTNVADEADAKVAVDTALSRFGGLQGLVNCAGVGTAGKVLPKDGVMPLGDFARCIQINLVGTFNMIRLASEAMSKGAPQADGERGVIINTASVAAYDGQIGQAAYSASKGGIVSMTLPIARELARFGIRVMTIAPGLFITPMMRGLPPEVQKSLGEATPFPQRLGEPSEFAKLAVSIVDNVMLNGETIRLDGAVRLAPR</sequence>
<organism evidence="5 6">
    <name type="scientific">Parazoarcus communis SWub3 = DSM 12120</name>
    <dbReference type="NCBI Taxonomy" id="1121029"/>
    <lineage>
        <taxon>Bacteria</taxon>
        <taxon>Pseudomonadati</taxon>
        <taxon>Pseudomonadota</taxon>
        <taxon>Betaproteobacteria</taxon>
        <taxon>Rhodocyclales</taxon>
        <taxon>Zoogloeaceae</taxon>
        <taxon>Parazoarcus</taxon>
    </lineage>
</organism>
<dbReference type="EMBL" id="QKOE01000038">
    <property type="protein sequence ID" value="PZA14329.1"/>
    <property type="molecule type" value="Genomic_DNA"/>
</dbReference>
<dbReference type="InterPro" id="IPR020904">
    <property type="entry name" value="Sc_DH/Rdtase_CS"/>
</dbReference>
<evidence type="ECO:0000256" key="3">
    <source>
        <dbReference type="RuleBase" id="RU000363"/>
    </source>
</evidence>
<evidence type="ECO:0000313" key="5">
    <source>
        <dbReference type="EMBL" id="PZA14329.1"/>
    </source>
</evidence>
<comment type="caution">
    <text evidence="5">The sequence shown here is derived from an EMBL/GenBank/DDBJ whole genome shotgun (WGS) entry which is preliminary data.</text>
</comment>
<keyword evidence="6" id="KW-1185">Reference proteome</keyword>
<dbReference type="InterPro" id="IPR002347">
    <property type="entry name" value="SDR_fam"/>
</dbReference>
<dbReference type="OrthoDB" id="9794138at2"/>
<gene>
    <name evidence="5" type="ORF">DNK49_22385</name>
</gene>
<name>A0A323UPI3_9RHOO</name>
<comment type="similarity">
    <text evidence="1 3">Belongs to the short-chain dehydrogenases/reductases (SDR) family.</text>
</comment>
<dbReference type="SMART" id="SM00822">
    <property type="entry name" value="PKS_KR"/>
    <property type="match status" value="1"/>
</dbReference>
<dbReference type="GO" id="GO:0016491">
    <property type="term" value="F:oxidoreductase activity"/>
    <property type="evidence" value="ECO:0007669"/>
    <property type="project" value="UniProtKB-KW"/>
</dbReference>
<evidence type="ECO:0000256" key="2">
    <source>
        <dbReference type="ARBA" id="ARBA00023002"/>
    </source>
</evidence>
<dbReference type="PRINTS" id="PR00081">
    <property type="entry name" value="GDHRDH"/>
</dbReference>
<dbReference type="PANTHER" id="PTHR43658">
    <property type="entry name" value="SHORT-CHAIN DEHYDROGENASE/REDUCTASE"/>
    <property type="match status" value="1"/>
</dbReference>
<dbReference type="InterPro" id="IPR036291">
    <property type="entry name" value="NAD(P)-bd_dom_sf"/>
</dbReference>
<evidence type="ECO:0000256" key="1">
    <source>
        <dbReference type="ARBA" id="ARBA00006484"/>
    </source>
</evidence>
<accession>A0A323UPI3</accession>
<dbReference type="FunFam" id="3.40.50.720:FF:000215">
    <property type="entry name" value="3-hydroxyacyl-CoA dehydrogenase type-2"/>
    <property type="match status" value="1"/>
</dbReference>
<dbReference type="PANTHER" id="PTHR43658:SF8">
    <property type="entry name" value="17-BETA-HYDROXYSTEROID DEHYDROGENASE 14-RELATED"/>
    <property type="match status" value="1"/>
</dbReference>
<dbReference type="Gene3D" id="3.40.50.720">
    <property type="entry name" value="NAD(P)-binding Rossmann-like Domain"/>
    <property type="match status" value="1"/>
</dbReference>
<dbReference type="PROSITE" id="PS00061">
    <property type="entry name" value="ADH_SHORT"/>
    <property type="match status" value="1"/>
</dbReference>
<dbReference type="InterPro" id="IPR057326">
    <property type="entry name" value="KR_dom"/>
</dbReference>
<reference evidence="5 6" key="1">
    <citation type="submission" date="2018-06" db="EMBL/GenBank/DDBJ databases">
        <title>Azoarcus communis strain SWub3 genome.</title>
        <authorList>
            <person name="Zorraquino Salvo V."/>
            <person name="Toubiana D."/>
            <person name="Blumwald E."/>
        </authorList>
    </citation>
    <scope>NUCLEOTIDE SEQUENCE [LARGE SCALE GENOMIC DNA]</scope>
    <source>
        <strain evidence="5 6">SWub3</strain>
    </source>
</reference>
<feature type="domain" description="Ketoreductase" evidence="4">
    <location>
        <begin position="6"/>
        <end position="192"/>
    </location>
</feature>
<dbReference type="SUPFAM" id="SSF51735">
    <property type="entry name" value="NAD(P)-binding Rossmann-fold domains"/>
    <property type="match status" value="1"/>
</dbReference>
<proteinExistence type="inferred from homology"/>
<evidence type="ECO:0000259" key="4">
    <source>
        <dbReference type="SMART" id="SM00822"/>
    </source>
</evidence>
<dbReference type="CDD" id="cd05371">
    <property type="entry name" value="HSD10-like_SDR_c"/>
    <property type="match status" value="1"/>
</dbReference>
<dbReference type="RefSeq" id="WP_110530237.1">
    <property type="nucleotide sequence ID" value="NZ_QKOE01000038.1"/>
</dbReference>
<protein>
    <submittedName>
        <fullName evidence="5">3-hydroxyacyl-CoA dehydrogenase</fullName>
    </submittedName>
</protein>
<keyword evidence="2" id="KW-0560">Oxidoreductase</keyword>
<dbReference type="Proteomes" id="UP000248259">
    <property type="component" value="Unassembled WGS sequence"/>
</dbReference>
<dbReference type="AlphaFoldDB" id="A0A323UPI3"/>